<evidence type="ECO:0000313" key="22">
    <source>
        <dbReference type="EMBL" id="MDV2620392.1"/>
    </source>
</evidence>
<evidence type="ECO:0000256" key="7">
    <source>
        <dbReference type="ARBA" id="ARBA00005520"/>
    </source>
</evidence>
<dbReference type="GO" id="GO:0008686">
    <property type="term" value="F:3,4-dihydroxy-2-butanone-4-phosphate synthase activity"/>
    <property type="evidence" value="ECO:0007669"/>
    <property type="project" value="UniProtKB-EC"/>
</dbReference>
<feature type="binding site" evidence="20">
    <location>
        <position position="321"/>
    </location>
    <ligand>
        <name>GTP</name>
        <dbReference type="ChEBI" id="CHEBI:37565"/>
    </ligand>
</feature>
<evidence type="ECO:0000256" key="1">
    <source>
        <dbReference type="ARBA" id="ARBA00000141"/>
    </source>
</evidence>
<dbReference type="EC" id="3.5.4.25" evidence="20"/>
<comment type="catalytic activity">
    <reaction evidence="19 20">
        <text>GTP + 4 H2O = 2,5-diamino-6-hydroxy-4-(5-phosphoribosylamino)-pyrimidine + formate + 2 phosphate + 3 H(+)</text>
        <dbReference type="Rhea" id="RHEA:23704"/>
        <dbReference type="ChEBI" id="CHEBI:15377"/>
        <dbReference type="ChEBI" id="CHEBI:15378"/>
        <dbReference type="ChEBI" id="CHEBI:15740"/>
        <dbReference type="ChEBI" id="CHEBI:37565"/>
        <dbReference type="ChEBI" id="CHEBI:43474"/>
        <dbReference type="ChEBI" id="CHEBI:58614"/>
        <dbReference type="EC" id="3.5.4.25"/>
    </reaction>
</comment>
<keyword evidence="11 20" id="KW-0378">Hydrolase</keyword>
<dbReference type="GO" id="GO:0005525">
    <property type="term" value="F:GTP binding"/>
    <property type="evidence" value="ECO:0007669"/>
    <property type="project" value="UniProtKB-KW"/>
</dbReference>
<evidence type="ECO:0000256" key="20">
    <source>
        <dbReference type="HAMAP-Rule" id="MF_00179"/>
    </source>
</evidence>
<dbReference type="InterPro" id="IPR032677">
    <property type="entry name" value="GTP_cyclohydro_II"/>
</dbReference>
<comment type="similarity">
    <text evidence="7">In the N-terminal section; belongs to the DHBP synthase family.</text>
</comment>
<evidence type="ECO:0000256" key="5">
    <source>
        <dbReference type="ARBA" id="ARBA00004853"/>
    </source>
</evidence>
<comment type="function">
    <text evidence="4">Catalyzes the conversion of D-ribulose 5-phosphate to formate and 3,4-dihydroxy-2-butanone 4-phosphate.</text>
</comment>
<feature type="binding site" evidence="20">
    <location>
        <position position="361"/>
    </location>
    <ligand>
        <name>GTP</name>
        <dbReference type="ChEBI" id="CHEBI:37565"/>
    </ligand>
</feature>
<evidence type="ECO:0000256" key="10">
    <source>
        <dbReference type="ARBA" id="ARBA00022741"/>
    </source>
</evidence>
<dbReference type="FunFam" id="3.90.870.10:FF:000001">
    <property type="entry name" value="Riboflavin biosynthesis protein RibBA"/>
    <property type="match status" value="1"/>
</dbReference>
<dbReference type="Gene3D" id="3.40.50.10990">
    <property type="entry name" value="GTP cyclohydrolase II"/>
    <property type="match status" value="1"/>
</dbReference>
<dbReference type="HAMAP" id="MF_00179">
    <property type="entry name" value="RibA"/>
    <property type="match status" value="1"/>
</dbReference>
<keyword evidence="15" id="KW-0464">Manganese</keyword>
<dbReference type="GO" id="GO:0008270">
    <property type="term" value="F:zinc ion binding"/>
    <property type="evidence" value="ECO:0007669"/>
    <property type="project" value="UniProtKB-UniRule"/>
</dbReference>
<dbReference type="GO" id="GO:0003935">
    <property type="term" value="F:GTP cyclohydrolase II activity"/>
    <property type="evidence" value="ECO:0007669"/>
    <property type="project" value="UniProtKB-UniRule"/>
</dbReference>
<evidence type="ECO:0000259" key="21">
    <source>
        <dbReference type="Pfam" id="PF00925"/>
    </source>
</evidence>
<dbReference type="SUPFAM" id="SSF142695">
    <property type="entry name" value="RibA-like"/>
    <property type="match status" value="1"/>
</dbReference>
<evidence type="ECO:0000256" key="18">
    <source>
        <dbReference type="ARBA" id="ARBA00043932"/>
    </source>
</evidence>
<evidence type="ECO:0000256" key="6">
    <source>
        <dbReference type="ARBA" id="ARBA00004904"/>
    </source>
</evidence>
<evidence type="ECO:0000256" key="3">
    <source>
        <dbReference type="ARBA" id="ARBA00001946"/>
    </source>
</evidence>
<comment type="pathway">
    <text evidence="6">Cofactor biosynthesis; riboflavin biosynthesis; 2-hydroxy-3-oxobutyl phosphate from D-ribulose 5-phosphate: step 1/1.</text>
</comment>
<dbReference type="Pfam" id="PF00925">
    <property type="entry name" value="GTP_cyclohydro2"/>
    <property type="match status" value="1"/>
</dbReference>
<evidence type="ECO:0000256" key="14">
    <source>
        <dbReference type="ARBA" id="ARBA00023134"/>
    </source>
</evidence>
<feature type="binding site" evidence="20">
    <location>
        <position position="272"/>
    </location>
    <ligand>
        <name>Zn(2+)</name>
        <dbReference type="ChEBI" id="CHEBI:29105"/>
        <note>catalytic</note>
    </ligand>
</feature>
<evidence type="ECO:0000256" key="9">
    <source>
        <dbReference type="ARBA" id="ARBA00022723"/>
    </source>
</evidence>
<evidence type="ECO:0000256" key="16">
    <source>
        <dbReference type="ARBA" id="ARBA00023239"/>
    </source>
</evidence>
<feature type="domain" description="GTP cyclohydrolase II" evidence="21">
    <location>
        <begin position="213"/>
        <end position="377"/>
    </location>
</feature>
<keyword evidence="12 20" id="KW-0862">Zinc</keyword>
<sequence length="404" mass="44680">MVKKDVLTRVEEALQVLKKGQLIIVADDVEREGEGDMVGLAEHVTPENVNTMISHARGLLCVPMSLDLAKKLGLHSMTDDSTDAFGTAFTVSTDAKSTTTGISAYDRAKTIKQLVDPLSKYDDFYHPGHIFPLIAKKGGVLERPGHTEAAVDLAKLANSTPAAYIMEILKKNGKMARKKDLKSLAEGLQMPLITVKEIKYYRLLKDQQLVKSVAKVNLPTKYGNFNLEAFETPNSQEPTLLISKGQLKHADSLLLRLHSECLTGDVFGSLRCDCGDQLIASLQQIEKKGSGAVLYLRQEGRGIGLTNKLKAYMLQEAGLDTVDANLKLGFQADEREYDIAAAILKQKGISKVELLTNNPDKITQLTKYGIHIEKRIPLEMNPNDNNLSYLKTKKQKMHHLLTEV</sequence>
<dbReference type="NCBIfam" id="TIGR00506">
    <property type="entry name" value="ribB"/>
    <property type="match status" value="1"/>
</dbReference>
<evidence type="ECO:0000256" key="8">
    <source>
        <dbReference type="ARBA" id="ARBA00022619"/>
    </source>
</evidence>
<dbReference type="RefSeq" id="WP_008840942.1">
    <property type="nucleotide sequence ID" value="NZ_CP066046.1"/>
</dbReference>
<comment type="cofactor">
    <cofactor evidence="3">
        <name>Mg(2+)</name>
        <dbReference type="ChEBI" id="CHEBI:18420"/>
    </cofactor>
</comment>
<organism evidence="22 23">
    <name type="scientific">Pediococcus acidilactici</name>
    <dbReference type="NCBI Taxonomy" id="1254"/>
    <lineage>
        <taxon>Bacteria</taxon>
        <taxon>Bacillati</taxon>
        <taxon>Bacillota</taxon>
        <taxon>Bacilli</taxon>
        <taxon>Lactobacillales</taxon>
        <taxon>Lactobacillaceae</taxon>
        <taxon>Pediococcus</taxon>
        <taxon>Pediococcus acidilactici group</taxon>
    </lineage>
</organism>
<reference evidence="22" key="1">
    <citation type="journal article" date="2023" name="PeerJ">
        <title>Selection and evaluation of lactic acid bacteria from chicken feces in Thailand as potential probiotics.</title>
        <authorList>
            <person name="Khurajog B."/>
            <person name="Disastra Y."/>
            <person name="Lawwyne L.D."/>
            <person name="Sirichokchatchawan W."/>
            <person name="Niyomtham W."/>
            <person name="Yindee J."/>
            <person name="Hampson D.J."/>
            <person name="Prapasarakul N."/>
        </authorList>
    </citation>
    <scope>NUCLEOTIDE SEQUENCE</scope>
    <source>
        <strain evidence="22">BF9</strain>
    </source>
</reference>
<accession>A0AAW8YDE0</accession>
<feature type="binding site" evidence="20">
    <location>
        <begin position="299"/>
        <end position="301"/>
    </location>
    <ligand>
        <name>GTP</name>
        <dbReference type="ChEBI" id="CHEBI:37565"/>
    </ligand>
</feature>
<evidence type="ECO:0000256" key="4">
    <source>
        <dbReference type="ARBA" id="ARBA00002284"/>
    </source>
</evidence>
<feature type="active site" description="Proton acceptor" evidence="20">
    <location>
        <position position="333"/>
    </location>
</feature>
<evidence type="ECO:0000256" key="15">
    <source>
        <dbReference type="ARBA" id="ARBA00023211"/>
    </source>
</evidence>
<comment type="function">
    <text evidence="18 20">Catalyzes the conversion of GTP to 2,5-diamino-6-ribosylamino-4(3H)-pyrimidinone 5'-phosphate (DARP), formate and pyrophosphate.</text>
</comment>
<dbReference type="Proteomes" id="UP001280897">
    <property type="component" value="Unassembled WGS sequence"/>
</dbReference>
<reference evidence="22" key="2">
    <citation type="submission" date="2023-10" db="EMBL/GenBank/DDBJ databases">
        <authorList>
            <person name="Khurajog B."/>
        </authorList>
    </citation>
    <scope>NUCLEOTIDE SEQUENCE</scope>
    <source>
        <strain evidence="22">BF9</strain>
    </source>
</reference>
<name>A0AAW8YDE0_PEDAC</name>
<evidence type="ECO:0000256" key="12">
    <source>
        <dbReference type="ARBA" id="ARBA00022833"/>
    </source>
</evidence>
<dbReference type="PANTHER" id="PTHR21327:SF18">
    <property type="entry name" value="3,4-DIHYDROXY-2-BUTANONE 4-PHOSPHATE SYNTHASE"/>
    <property type="match status" value="1"/>
</dbReference>
<keyword evidence="17" id="KW-0511">Multifunctional enzyme</keyword>
<dbReference type="PANTHER" id="PTHR21327">
    <property type="entry name" value="GTP CYCLOHYDROLASE II-RELATED"/>
    <property type="match status" value="1"/>
</dbReference>
<dbReference type="GO" id="GO:0009231">
    <property type="term" value="P:riboflavin biosynthetic process"/>
    <property type="evidence" value="ECO:0007669"/>
    <property type="project" value="UniProtKB-UniRule"/>
</dbReference>
<dbReference type="EMBL" id="JAWJAV010000001">
    <property type="protein sequence ID" value="MDV2620392.1"/>
    <property type="molecule type" value="Genomic_DNA"/>
</dbReference>
<comment type="catalytic activity">
    <reaction evidence="1">
        <text>D-ribulose 5-phosphate = (2S)-2-hydroxy-3-oxobutyl phosphate + formate + H(+)</text>
        <dbReference type="Rhea" id="RHEA:18457"/>
        <dbReference type="ChEBI" id="CHEBI:15378"/>
        <dbReference type="ChEBI" id="CHEBI:15740"/>
        <dbReference type="ChEBI" id="CHEBI:58121"/>
        <dbReference type="ChEBI" id="CHEBI:58830"/>
        <dbReference type="EC" id="4.1.99.12"/>
    </reaction>
</comment>
<keyword evidence="13" id="KW-0460">Magnesium</keyword>
<keyword evidence="8 20" id="KW-0686">Riboflavin biosynthesis</keyword>
<keyword evidence="10 20" id="KW-0547">Nucleotide-binding</keyword>
<feature type="binding site" evidence="20">
    <location>
        <position position="356"/>
    </location>
    <ligand>
        <name>GTP</name>
        <dbReference type="ChEBI" id="CHEBI:37565"/>
    </ligand>
</feature>
<keyword evidence="16" id="KW-0456">Lyase</keyword>
<comment type="cofactor">
    <cofactor evidence="20">
        <name>Zn(2+)</name>
        <dbReference type="ChEBI" id="CHEBI:29105"/>
    </cofactor>
    <text evidence="20">Binds 1 zinc ion per subunit.</text>
</comment>
<protein>
    <recommendedName>
        <fullName evidence="20">GTP cyclohydrolase-2</fullName>
        <ecNumber evidence="20">3.5.4.25</ecNumber>
    </recommendedName>
    <alternativeName>
        <fullName evidence="20">GTP cyclohydrolase II</fullName>
    </alternativeName>
</protein>
<dbReference type="InterPro" id="IPR000926">
    <property type="entry name" value="RibA"/>
</dbReference>
<comment type="caution">
    <text evidence="22">The sequence shown here is derived from an EMBL/GenBank/DDBJ whole genome shotgun (WGS) entry which is preliminary data.</text>
</comment>
<evidence type="ECO:0000256" key="11">
    <source>
        <dbReference type="ARBA" id="ARBA00022801"/>
    </source>
</evidence>
<keyword evidence="14 20" id="KW-0342">GTP-binding</keyword>
<evidence type="ECO:0000256" key="13">
    <source>
        <dbReference type="ARBA" id="ARBA00022842"/>
    </source>
</evidence>
<gene>
    <name evidence="20" type="primary">ribA</name>
    <name evidence="22" type="ORF">R0G89_01395</name>
</gene>
<evidence type="ECO:0000313" key="23">
    <source>
        <dbReference type="Proteomes" id="UP001280897"/>
    </source>
</evidence>
<feature type="binding site" evidence="20">
    <location>
        <position position="261"/>
    </location>
    <ligand>
        <name>Zn(2+)</name>
        <dbReference type="ChEBI" id="CHEBI:29105"/>
        <note>catalytic</note>
    </ligand>
</feature>
<dbReference type="SUPFAM" id="SSF55821">
    <property type="entry name" value="YrdC/RibB"/>
    <property type="match status" value="1"/>
</dbReference>
<dbReference type="PIRSF" id="PIRSF001259">
    <property type="entry name" value="RibA"/>
    <property type="match status" value="1"/>
</dbReference>
<dbReference type="GO" id="GO:0005829">
    <property type="term" value="C:cytosol"/>
    <property type="evidence" value="ECO:0007669"/>
    <property type="project" value="TreeGrafter"/>
</dbReference>
<evidence type="ECO:0000256" key="17">
    <source>
        <dbReference type="ARBA" id="ARBA00023268"/>
    </source>
</evidence>
<dbReference type="FunFam" id="3.40.50.10990:FF:000001">
    <property type="entry name" value="Riboflavin biosynthesis protein RibBA"/>
    <property type="match status" value="1"/>
</dbReference>
<evidence type="ECO:0000256" key="19">
    <source>
        <dbReference type="ARBA" id="ARBA00049295"/>
    </source>
</evidence>
<proteinExistence type="inferred from homology"/>
<dbReference type="InterPro" id="IPR000422">
    <property type="entry name" value="DHBP_synthase_RibB"/>
</dbReference>
<dbReference type="NCBIfam" id="TIGR00505">
    <property type="entry name" value="ribA"/>
    <property type="match status" value="1"/>
</dbReference>
<feature type="binding site" evidence="20">
    <location>
        <position position="274"/>
    </location>
    <ligand>
        <name>Zn(2+)</name>
        <dbReference type="ChEBI" id="CHEBI:29105"/>
        <note>catalytic</note>
    </ligand>
</feature>
<comment type="cofactor">
    <cofactor evidence="2">
        <name>Mn(2+)</name>
        <dbReference type="ChEBI" id="CHEBI:29035"/>
    </cofactor>
</comment>
<dbReference type="InterPro" id="IPR017945">
    <property type="entry name" value="DHBP_synth_RibB-like_a/b_dom"/>
</dbReference>
<feature type="binding site" evidence="20">
    <location>
        <position position="277"/>
    </location>
    <ligand>
        <name>GTP</name>
        <dbReference type="ChEBI" id="CHEBI:37565"/>
    </ligand>
</feature>
<keyword evidence="9 20" id="KW-0479">Metal-binding</keyword>
<feature type="binding site" evidence="20">
    <location>
        <begin position="256"/>
        <end position="260"/>
    </location>
    <ligand>
        <name>GTP</name>
        <dbReference type="ChEBI" id="CHEBI:37565"/>
    </ligand>
</feature>
<dbReference type="AlphaFoldDB" id="A0AAW8YDE0"/>
<dbReference type="Gene3D" id="3.90.870.10">
    <property type="entry name" value="DHBP synthase"/>
    <property type="match status" value="1"/>
</dbReference>
<dbReference type="CDD" id="cd00641">
    <property type="entry name" value="GTP_cyclohydro2"/>
    <property type="match status" value="1"/>
</dbReference>
<comment type="pathway">
    <text evidence="5 20">Cofactor biosynthesis; riboflavin biosynthesis; 5-amino-6-(D-ribitylamino)uracil from GTP: step 1/4.</text>
</comment>
<feature type="active site" description="Nucleophile" evidence="20">
    <location>
        <position position="335"/>
    </location>
</feature>
<dbReference type="InterPro" id="IPR036144">
    <property type="entry name" value="RibA-like_sf"/>
</dbReference>
<evidence type="ECO:0000256" key="2">
    <source>
        <dbReference type="ARBA" id="ARBA00001936"/>
    </source>
</evidence>
<dbReference type="Pfam" id="PF00926">
    <property type="entry name" value="DHBP_synthase"/>
    <property type="match status" value="1"/>
</dbReference>
<comment type="similarity">
    <text evidence="20">Belongs to the GTP cyclohydrolase II family.</text>
</comment>
<dbReference type="NCBIfam" id="NF001591">
    <property type="entry name" value="PRK00393.1"/>
    <property type="match status" value="1"/>
</dbReference>